<keyword evidence="3" id="KW-1185">Reference proteome</keyword>
<sequence>MLIVSLFVCIQQSIERFQTRKKLAKLSAEQLNDIGMTKERQQIEVSQATFLQLLRDVVLRVKNARRAQG</sequence>
<dbReference type="EMBL" id="QKLW01000002">
    <property type="protein sequence ID" value="PYF83471.1"/>
    <property type="molecule type" value="Genomic_DNA"/>
</dbReference>
<gene>
    <name evidence="2" type="ORF">DFP75_102567</name>
</gene>
<dbReference type="RefSeq" id="WP_110573909.1">
    <property type="nucleotide sequence ID" value="NZ_QKLW01000002.1"/>
</dbReference>
<reference evidence="2 3" key="1">
    <citation type="submission" date="2018-06" db="EMBL/GenBank/DDBJ databases">
        <title>Genomic Encyclopedia of Type Strains, Phase III (KMG-III): the genomes of soil and plant-associated and newly described type strains.</title>
        <authorList>
            <person name="Whitman W."/>
        </authorList>
    </citation>
    <scope>NUCLEOTIDE SEQUENCE [LARGE SCALE GENOMIC DNA]</scope>
    <source>
        <strain evidence="2 3">CECT 7730</strain>
    </source>
</reference>
<evidence type="ECO:0000259" key="1">
    <source>
        <dbReference type="Pfam" id="PF06568"/>
    </source>
</evidence>
<organism evidence="2 3">
    <name type="scientific">Marinomonas alcarazii</name>
    <dbReference type="NCBI Taxonomy" id="491949"/>
    <lineage>
        <taxon>Bacteria</taxon>
        <taxon>Pseudomonadati</taxon>
        <taxon>Pseudomonadota</taxon>
        <taxon>Gammaproteobacteria</taxon>
        <taxon>Oceanospirillales</taxon>
        <taxon>Oceanospirillaceae</taxon>
        <taxon>Marinomonas</taxon>
    </lineage>
</organism>
<evidence type="ECO:0000313" key="3">
    <source>
        <dbReference type="Proteomes" id="UP000247551"/>
    </source>
</evidence>
<proteinExistence type="predicted"/>
<feature type="domain" description="YjiS-like" evidence="1">
    <location>
        <begin position="16"/>
        <end position="44"/>
    </location>
</feature>
<dbReference type="Pfam" id="PF06568">
    <property type="entry name" value="YjiS-like"/>
    <property type="match status" value="1"/>
</dbReference>
<accession>A0A318V6N1</accession>
<comment type="caution">
    <text evidence="2">The sequence shown here is derived from an EMBL/GenBank/DDBJ whole genome shotgun (WGS) entry which is preliminary data.</text>
</comment>
<protein>
    <submittedName>
        <fullName evidence="2">Uncharacterized protein DUF1127</fullName>
    </submittedName>
</protein>
<evidence type="ECO:0000313" key="2">
    <source>
        <dbReference type="EMBL" id="PYF83471.1"/>
    </source>
</evidence>
<dbReference type="Proteomes" id="UP000247551">
    <property type="component" value="Unassembled WGS sequence"/>
</dbReference>
<name>A0A318V6N1_9GAMM</name>
<dbReference type="AlphaFoldDB" id="A0A318V6N1"/>
<dbReference type="InterPro" id="IPR009506">
    <property type="entry name" value="YjiS-like"/>
</dbReference>